<dbReference type="Pfam" id="PF03403">
    <property type="entry name" value="PAF-AH_p_II"/>
    <property type="match status" value="2"/>
</dbReference>
<dbReference type="EMBL" id="VDFW01000027">
    <property type="protein sequence ID" value="TNC22406.1"/>
    <property type="molecule type" value="Genomic_DNA"/>
</dbReference>
<dbReference type="Proteomes" id="UP000305546">
    <property type="component" value="Unassembled WGS sequence"/>
</dbReference>
<dbReference type="GO" id="GO:0003847">
    <property type="term" value="F:1-alkyl-2-acetylglycerophosphocholine esterase activity"/>
    <property type="evidence" value="ECO:0007669"/>
    <property type="project" value="TreeGrafter"/>
</dbReference>
<accession>A0A5C4LU51</accession>
<dbReference type="Gene3D" id="3.40.50.1820">
    <property type="entry name" value="alpha/beta hydrolase"/>
    <property type="match status" value="1"/>
</dbReference>
<name>A0A5C4LU51_9PSEU</name>
<dbReference type="RefSeq" id="WP_139099372.1">
    <property type="nucleotide sequence ID" value="NZ_VDFW01000027.1"/>
</dbReference>
<evidence type="ECO:0000256" key="2">
    <source>
        <dbReference type="ARBA" id="ARBA00022963"/>
    </source>
</evidence>
<dbReference type="InterPro" id="IPR029058">
    <property type="entry name" value="AB_hydrolase_fold"/>
</dbReference>
<evidence type="ECO:0000256" key="1">
    <source>
        <dbReference type="ARBA" id="ARBA00022801"/>
    </source>
</evidence>
<dbReference type="AlphaFoldDB" id="A0A5C4LU51"/>
<evidence type="ECO:0000313" key="5">
    <source>
        <dbReference type="Proteomes" id="UP000305546"/>
    </source>
</evidence>
<reference evidence="4 5" key="1">
    <citation type="submission" date="2019-06" db="EMBL/GenBank/DDBJ databases">
        <title>Amycolatopsis alkalitolerans sp. nov., isolated from Gastrodia elata Blume.</title>
        <authorList>
            <person name="Narsing Rao M.P."/>
            <person name="Li W.J."/>
        </authorList>
    </citation>
    <scope>NUCLEOTIDE SEQUENCE [LARGE SCALE GENOMIC DNA]</scope>
    <source>
        <strain evidence="4 5">SYSUP0005</strain>
    </source>
</reference>
<protein>
    <submittedName>
        <fullName evidence="4">Lipase</fullName>
    </submittedName>
</protein>
<sequence length="246" mass="26369">MASLPAPTADGLPLVVLSPGFTKPRSTLTALAEDLASHGYVVAAVDHTYENVATTFPDGRVTTCLARETPARDEAFWEKVVQGRAADASFVLDELSGPKWTMIDTSRIGMAGHSIGGASAIPALLTDSRVLAGIDIDGTTHAPIPRDGLSRPFLFLGRPGPSVSWQRDWPLLTGWKRWLVVAGAVHPSFTDVGLLAEQFGLGKAELPASRATEITRGCVRGFFDMHLRGRPETDLAAEFPEVNIQQ</sequence>
<organism evidence="4 5">
    <name type="scientific">Amycolatopsis alkalitolerans</name>
    <dbReference type="NCBI Taxonomy" id="2547244"/>
    <lineage>
        <taxon>Bacteria</taxon>
        <taxon>Bacillati</taxon>
        <taxon>Actinomycetota</taxon>
        <taxon>Actinomycetes</taxon>
        <taxon>Pseudonocardiales</taxon>
        <taxon>Pseudonocardiaceae</taxon>
        <taxon>Amycolatopsis</taxon>
    </lineage>
</organism>
<keyword evidence="3" id="KW-0443">Lipid metabolism</keyword>
<dbReference type="PANTHER" id="PTHR10272:SF0">
    <property type="entry name" value="PLATELET-ACTIVATING FACTOR ACETYLHYDROLASE"/>
    <property type="match status" value="1"/>
</dbReference>
<keyword evidence="1" id="KW-0378">Hydrolase</keyword>
<dbReference type="OrthoDB" id="569821at2"/>
<comment type="caution">
    <text evidence="4">The sequence shown here is derived from an EMBL/GenBank/DDBJ whole genome shotgun (WGS) entry which is preliminary data.</text>
</comment>
<keyword evidence="5" id="KW-1185">Reference proteome</keyword>
<keyword evidence="2" id="KW-0442">Lipid degradation</keyword>
<dbReference type="PANTHER" id="PTHR10272">
    <property type="entry name" value="PLATELET-ACTIVATING FACTOR ACETYLHYDROLASE"/>
    <property type="match status" value="1"/>
</dbReference>
<gene>
    <name evidence="4" type="ORF">FG385_25760</name>
</gene>
<evidence type="ECO:0000313" key="4">
    <source>
        <dbReference type="EMBL" id="TNC22406.1"/>
    </source>
</evidence>
<dbReference type="SUPFAM" id="SSF53474">
    <property type="entry name" value="alpha/beta-Hydrolases"/>
    <property type="match status" value="1"/>
</dbReference>
<dbReference type="GO" id="GO:0016042">
    <property type="term" value="P:lipid catabolic process"/>
    <property type="evidence" value="ECO:0007669"/>
    <property type="project" value="UniProtKB-KW"/>
</dbReference>
<proteinExistence type="predicted"/>
<evidence type="ECO:0000256" key="3">
    <source>
        <dbReference type="ARBA" id="ARBA00023098"/>
    </source>
</evidence>